<dbReference type="GO" id="GO:0004792">
    <property type="term" value="F:thiosulfate-cyanide sulfurtransferase activity"/>
    <property type="evidence" value="ECO:0007669"/>
    <property type="project" value="UniProtKB-EC"/>
</dbReference>
<dbReference type="InParanoid" id="U5DMB6"/>
<dbReference type="SUPFAM" id="SSF52821">
    <property type="entry name" value="Rhodanese/Cell cycle control phosphatase"/>
    <property type="match status" value="2"/>
</dbReference>
<dbReference type="Proteomes" id="UP000016960">
    <property type="component" value="Unassembled WGS sequence"/>
</dbReference>
<dbReference type="InterPro" id="IPR001763">
    <property type="entry name" value="Rhodanese-like_dom"/>
</dbReference>
<evidence type="ECO:0000313" key="6">
    <source>
        <dbReference type="EMBL" id="ERN40855.1"/>
    </source>
</evidence>
<dbReference type="EC" id="2.8.1.1" evidence="1"/>
<dbReference type="Gene3D" id="3.40.250.10">
    <property type="entry name" value="Rhodanese-like domain"/>
    <property type="match status" value="2"/>
</dbReference>
<accession>U5DMB6</accession>
<dbReference type="SMART" id="SM00450">
    <property type="entry name" value="RHOD"/>
    <property type="match status" value="2"/>
</dbReference>
<evidence type="ECO:0000256" key="2">
    <source>
        <dbReference type="ARBA" id="ARBA00022737"/>
    </source>
</evidence>
<evidence type="ECO:0000313" key="7">
    <source>
        <dbReference type="Proteomes" id="UP000016960"/>
    </source>
</evidence>
<comment type="catalytic activity">
    <reaction evidence="3">
        <text>thiosulfate + hydrogen cyanide = thiocyanate + sulfite + 2 H(+)</text>
        <dbReference type="Rhea" id="RHEA:16881"/>
        <dbReference type="ChEBI" id="CHEBI:15378"/>
        <dbReference type="ChEBI" id="CHEBI:17359"/>
        <dbReference type="ChEBI" id="CHEBI:18022"/>
        <dbReference type="ChEBI" id="CHEBI:18407"/>
        <dbReference type="ChEBI" id="CHEBI:33542"/>
        <dbReference type="EC" id="2.8.1.1"/>
    </reaction>
</comment>
<keyword evidence="6" id="KW-0808">Transferase</keyword>
<organism evidence="6 7">
    <name type="scientific">Rubidibacter lacunae KORDI 51-2</name>
    <dbReference type="NCBI Taxonomy" id="582515"/>
    <lineage>
        <taxon>Bacteria</taxon>
        <taxon>Bacillati</taxon>
        <taxon>Cyanobacteriota</taxon>
        <taxon>Cyanophyceae</taxon>
        <taxon>Oscillatoriophycideae</taxon>
        <taxon>Chroococcales</taxon>
        <taxon>Aphanothecaceae</taxon>
        <taxon>Rubidibacter</taxon>
    </lineage>
</organism>
<evidence type="ECO:0000259" key="5">
    <source>
        <dbReference type="PROSITE" id="PS50206"/>
    </source>
</evidence>
<feature type="domain" description="Rhodanese" evidence="5">
    <location>
        <begin position="203"/>
        <end position="314"/>
    </location>
</feature>
<dbReference type="Pfam" id="PF00581">
    <property type="entry name" value="Rhodanese"/>
    <property type="match status" value="2"/>
</dbReference>
<gene>
    <name evidence="6" type="ORF">KR51_00025640</name>
</gene>
<dbReference type="RefSeq" id="WP_022607919.1">
    <property type="nucleotide sequence ID" value="NZ_ASSJ01000066.1"/>
</dbReference>
<dbReference type="InterPro" id="IPR036873">
    <property type="entry name" value="Rhodanese-like_dom_sf"/>
</dbReference>
<protein>
    <recommendedName>
        <fullName evidence="1">thiosulfate sulfurtransferase</fullName>
        <ecNumber evidence="1">2.8.1.1</ecNumber>
    </recommendedName>
</protein>
<feature type="domain" description="Rhodanese" evidence="5">
    <location>
        <begin position="64"/>
        <end position="175"/>
    </location>
</feature>
<feature type="signal peptide" evidence="4">
    <location>
        <begin position="1"/>
        <end position="23"/>
    </location>
</feature>
<keyword evidence="7" id="KW-1185">Reference proteome</keyword>
<comment type="caution">
    <text evidence="6">The sequence shown here is derived from an EMBL/GenBank/DDBJ whole genome shotgun (WGS) entry which is preliminary data.</text>
</comment>
<dbReference type="PROSITE" id="PS50206">
    <property type="entry name" value="RHODANESE_3"/>
    <property type="match status" value="2"/>
</dbReference>
<dbReference type="AlphaFoldDB" id="U5DMB6"/>
<evidence type="ECO:0000256" key="3">
    <source>
        <dbReference type="ARBA" id="ARBA00047549"/>
    </source>
</evidence>
<evidence type="ECO:0000256" key="4">
    <source>
        <dbReference type="SAM" id="SignalP"/>
    </source>
</evidence>
<dbReference type="STRING" id="582515.KR51_00025640"/>
<sequence>MSRPRPLATFLALAAVFSIGAGAALWPQVTPRSKVANFSIAARGATVMEGDRWIVSPPDAARLVAEGAIVLDARPSGLFVRREIANAVPFDWTEFARTDFPHQGQLLADDTLLAQKLQALGIDRGRPAIVVGDATAGWGQDGRAVWMLRTLGHEHAVMVDGGYDALVAAGVTAAAMPPAIGNFTVQRRSQWTIERDTLQARFDSADVVVLDARTSAEYSGATPHRERLGGHVPGARSLHYREFLTESGKLVPEAEIRERLEEVGIVPSTPIATYCTGGVRSAWLTVVLADLGYTVQNYAGSMWEWSAAPAAEYPLVRGKDE</sequence>
<proteinExistence type="predicted"/>
<dbReference type="InterPro" id="IPR051126">
    <property type="entry name" value="Thiosulfate_sulfurtransferase"/>
</dbReference>
<reference evidence="6 7" key="1">
    <citation type="submission" date="2013-05" db="EMBL/GenBank/DDBJ databases">
        <title>Draft genome sequence of Rubidibacter lacunae KORDI 51-2.</title>
        <authorList>
            <person name="Choi D.H."/>
            <person name="Noh J.H."/>
            <person name="Kwon K.-K."/>
            <person name="Lee J.-H."/>
            <person name="Ryu J.-Y."/>
        </authorList>
    </citation>
    <scope>NUCLEOTIDE SEQUENCE [LARGE SCALE GENOMIC DNA]</scope>
    <source>
        <strain evidence="6 7">KORDI 51-2</strain>
    </source>
</reference>
<dbReference type="PANTHER" id="PTHR43855:SF1">
    <property type="entry name" value="THIOSULFATE SULFURTRANSFERASE"/>
    <property type="match status" value="1"/>
</dbReference>
<name>U5DMB6_9CHRO</name>
<feature type="chain" id="PRO_5004659279" description="thiosulfate sulfurtransferase" evidence="4">
    <location>
        <begin position="24"/>
        <end position="321"/>
    </location>
</feature>
<dbReference type="PANTHER" id="PTHR43855">
    <property type="entry name" value="THIOSULFATE SULFURTRANSFERASE"/>
    <property type="match status" value="1"/>
</dbReference>
<keyword evidence="4" id="KW-0732">Signal</keyword>
<dbReference type="EMBL" id="ASSJ01000066">
    <property type="protein sequence ID" value="ERN40855.1"/>
    <property type="molecule type" value="Genomic_DNA"/>
</dbReference>
<keyword evidence="2" id="KW-0677">Repeat</keyword>
<dbReference type="CDD" id="cd01449">
    <property type="entry name" value="TST_Repeat_2"/>
    <property type="match status" value="1"/>
</dbReference>
<evidence type="ECO:0000256" key="1">
    <source>
        <dbReference type="ARBA" id="ARBA00012245"/>
    </source>
</evidence>
<dbReference type="eggNOG" id="COG2897">
    <property type="taxonomic scope" value="Bacteria"/>
</dbReference>